<dbReference type="AlphaFoldDB" id="A0A2S7MZC4"/>
<accession>A0A2S7MZC4</accession>
<keyword evidence="3" id="KW-1185">Reference proteome</keyword>
<comment type="caution">
    <text evidence="2">The sequence shown here is derived from an EMBL/GenBank/DDBJ whole genome shotgun (WGS) entry which is preliminary data.</text>
</comment>
<sequence length="61" mass="6776">MNTIPLIIAIMTGIFYGSIQSIKLSKQEEEESPKQAAWLYIKSIILCLVVYLAVSAVMDLS</sequence>
<evidence type="ECO:0000313" key="3">
    <source>
        <dbReference type="Proteomes" id="UP000239663"/>
    </source>
</evidence>
<keyword evidence="1" id="KW-0812">Transmembrane</keyword>
<dbReference type="EMBL" id="PKOZ01000005">
    <property type="protein sequence ID" value="PQD95097.1"/>
    <property type="molecule type" value="Genomic_DNA"/>
</dbReference>
<gene>
    <name evidence="2" type="ORF">CYL18_09940</name>
</gene>
<feature type="transmembrane region" description="Helical" evidence="1">
    <location>
        <begin position="6"/>
        <end position="25"/>
    </location>
</feature>
<name>A0A2S7MZC4_9BACI</name>
<dbReference type="OrthoDB" id="2974368at2"/>
<reference evidence="2 3" key="1">
    <citation type="submission" date="2017-12" db="EMBL/GenBank/DDBJ databases">
        <title>Taxonomic description and draft genome of Pradoshia cofamensis Gen. nov., sp. nov., a thermotolerant bacillale isolated from anterior gut of earthworm Eisenia fetida.</title>
        <authorList>
            <person name="Saha T."/>
            <person name="Chakraborty R."/>
        </authorList>
    </citation>
    <scope>NUCLEOTIDE SEQUENCE [LARGE SCALE GENOMIC DNA]</scope>
    <source>
        <strain evidence="2 3">EAG3</strain>
    </source>
</reference>
<dbReference type="RefSeq" id="WP_104849357.1">
    <property type="nucleotide sequence ID" value="NZ_PKOZ01000005.1"/>
</dbReference>
<proteinExistence type="predicted"/>
<protein>
    <submittedName>
        <fullName evidence="2">Uncharacterized protein</fullName>
    </submittedName>
</protein>
<keyword evidence="1" id="KW-1133">Transmembrane helix</keyword>
<organism evidence="2 3">
    <name type="scientific">Pradoshia eiseniae</name>
    <dbReference type="NCBI Taxonomy" id="2064768"/>
    <lineage>
        <taxon>Bacteria</taxon>
        <taxon>Bacillati</taxon>
        <taxon>Bacillota</taxon>
        <taxon>Bacilli</taxon>
        <taxon>Bacillales</taxon>
        <taxon>Bacillaceae</taxon>
        <taxon>Pradoshia</taxon>
    </lineage>
</organism>
<feature type="transmembrane region" description="Helical" evidence="1">
    <location>
        <begin position="37"/>
        <end position="58"/>
    </location>
</feature>
<dbReference type="Proteomes" id="UP000239663">
    <property type="component" value="Unassembled WGS sequence"/>
</dbReference>
<evidence type="ECO:0000256" key="1">
    <source>
        <dbReference type="SAM" id="Phobius"/>
    </source>
</evidence>
<keyword evidence="1" id="KW-0472">Membrane</keyword>
<evidence type="ECO:0000313" key="2">
    <source>
        <dbReference type="EMBL" id="PQD95097.1"/>
    </source>
</evidence>